<proteinExistence type="predicted"/>
<comment type="caution">
    <text evidence="1">The sequence shown here is derived from an EMBL/GenBank/DDBJ whole genome shotgun (WGS) entry which is preliminary data.</text>
</comment>
<dbReference type="Proteomes" id="UP000676853">
    <property type="component" value="Unassembled WGS sequence"/>
</dbReference>
<protein>
    <submittedName>
        <fullName evidence="1">Uncharacterized protein</fullName>
    </submittedName>
</protein>
<dbReference type="EMBL" id="JAGXOE010000137">
    <property type="protein sequence ID" value="MBS4104266.1"/>
    <property type="molecule type" value="Genomic_DNA"/>
</dbReference>
<feature type="non-terminal residue" evidence="1">
    <location>
        <position position="74"/>
    </location>
</feature>
<organism evidence="1 2">
    <name type="scientific">Tsukamurella paurometabola</name>
    <name type="common">Corynebacterium paurometabolum</name>
    <dbReference type="NCBI Taxonomy" id="2061"/>
    <lineage>
        <taxon>Bacteria</taxon>
        <taxon>Bacillati</taxon>
        <taxon>Actinomycetota</taxon>
        <taxon>Actinomycetes</taxon>
        <taxon>Mycobacteriales</taxon>
        <taxon>Tsukamurellaceae</taxon>
        <taxon>Tsukamurella</taxon>
    </lineage>
</organism>
<name>A0ABS5NJ01_TSUPA</name>
<reference evidence="1 2" key="1">
    <citation type="submission" date="2021-04" db="EMBL/GenBank/DDBJ databases">
        <title>Whole genome sequence analysis of a thiophenic sulfur metabolizing bacteria.</title>
        <authorList>
            <person name="Akhtar N."/>
            <person name="Akram J."/>
            <person name="Aslam A."/>
        </authorList>
    </citation>
    <scope>NUCLEOTIDE SEQUENCE [LARGE SCALE GENOMIC DNA]</scope>
    <source>
        <strain evidence="1 2">3OW</strain>
    </source>
</reference>
<evidence type="ECO:0000313" key="1">
    <source>
        <dbReference type="EMBL" id="MBS4104266.1"/>
    </source>
</evidence>
<accession>A0ABS5NJ01</accession>
<dbReference type="RefSeq" id="WP_212555331.1">
    <property type="nucleotide sequence ID" value="NZ_JAGXOE010000137.1"/>
</dbReference>
<gene>
    <name evidence="1" type="ORF">KFZ73_23925</name>
</gene>
<keyword evidence="2" id="KW-1185">Reference proteome</keyword>
<sequence length="74" mass="7736">MGAVVVPGDAGRAVPALDPFDRTVDRELLEHEVDPGAADPGRGLEGDRRLPSARLVLGEGGEDAVHLLRIGDGR</sequence>
<evidence type="ECO:0000313" key="2">
    <source>
        <dbReference type="Proteomes" id="UP000676853"/>
    </source>
</evidence>